<dbReference type="PANTHER" id="PTHR43236">
    <property type="entry name" value="ANTITOXIN HIGA1"/>
    <property type="match status" value="1"/>
</dbReference>
<dbReference type="InterPro" id="IPR010982">
    <property type="entry name" value="Lambda_DNA-bd_dom_sf"/>
</dbReference>
<dbReference type="KEGG" id="rhp:LPB142_17740"/>
<dbReference type="InterPro" id="IPR010359">
    <property type="entry name" value="IrrE_HExxH"/>
</dbReference>
<dbReference type="Pfam" id="PF01381">
    <property type="entry name" value="HTH_3"/>
    <property type="match status" value="1"/>
</dbReference>
<dbReference type="Gene3D" id="1.10.260.40">
    <property type="entry name" value="lambda repressor-like DNA-binding domains"/>
    <property type="match status" value="1"/>
</dbReference>
<dbReference type="EMBL" id="CP017782">
    <property type="protein sequence ID" value="AOZ71298.1"/>
    <property type="molecule type" value="Genomic_DNA"/>
</dbReference>
<dbReference type="InterPro" id="IPR001387">
    <property type="entry name" value="Cro/C1-type_HTH"/>
</dbReference>
<organism evidence="3 4">
    <name type="scientific">Rhodobacter xanthinilyticus</name>
    <dbReference type="NCBI Taxonomy" id="1850250"/>
    <lineage>
        <taxon>Bacteria</taxon>
        <taxon>Pseudomonadati</taxon>
        <taxon>Pseudomonadota</taxon>
        <taxon>Alphaproteobacteria</taxon>
        <taxon>Rhodobacterales</taxon>
        <taxon>Rhodobacter group</taxon>
        <taxon>Rhodobacter</taxon>
    </lineage>
</organism>
<evidence type="ECO:0000259" key="2">
    <source>
        <dbReference type="PROSITE" id="PS50943"/>
    </source>
</evidence>
<dbReference type="RefSeq" id="WP_071167421.1">
    <property type="nucleotide sequence ID" value="NZ_CP017782.1"/>
</dbReference>
<evidence type="ECO:0000256" key="1">
    <source>
        <dbReference type="ARBA" id="ARBA00007227"/>
    </source>
</evidence>
<comment type="similarity">
    <text evidence="1">Belongs to the short-chain fatty acyl-CoA assimilation regulator (ScfR) family.</text>
</comment>
<dbReference type="PROSITE" id="PS50943">
    <property type="entry name" value="HTH_CROC1"/>
    <property type="match status" value="1"/>
</dbReference>
<name>A0A1D9MHQ7_9RHOB</name>
<evidence type="ECO:0000313" key="3">
    <source>
        <dbReference type="EMBL" id="AOZ71298.1"/>
    </source>
</evidence>
<gene>
    <name evidence="3" type="ORF">LPB142_17740</name>
</gene>
<dbReference type="SUPFAM" id="SSF47413">
    <property type="entry name" value="lambda repressor-like DNA-binding domains"/>
    <property type="match status" value="1"/>
</dbReference>
<dbReference type="SMART" id="SM00530">
    <property type="entry name" value="HTH_XRE"/>
    <property type="match status" value="1"/>
</dbReference>
<dbReference type="AlphaFoldDB" id="A0A1D9MHQ7"/>
<dbReference type="Gene3D" id="1.10.10.2910">
    <property type="match status" value="1"/>
</dbReference>
<feature type="domain" description="HTH cro/C1-type" evidence="2">
    <location>
        <begin position="13"/>
        <end position="68"/>
    </location>
</feature>
<dbReference type="Proteomes" id="UP000176562">
    <property type="component" value="Plasmid pEJ01"/>
</dbReference>
<keyword evidence="3" id="KW-0614">Plasmid</keyword>
<dbReference type="PANTHER" id="PTHR43236:SF1">
    <property type="entry name" value="BLL7220 PROTEIN"/>
    <property type="match status" value="1"/>
</dbReference>
<keyword evidence="3" id="KW-0238">DNA-binding</keyword>
<dbReference type="Pfam" id="PF06114">
    <property type="entry name" value="Peptidase_M78"/>
    <property type="match status" value="1"/>
</dbReference>
<dbReference type="InterPro" id="IPR052345">
    <property type="entry name" value="Rad_response_metalloprotease"/>
</dbReference>
<evidence type="ECO:0000313" key="4">
    <source>
        <dbReference type="Proteomes" id="UP000176562"/>
    </source>
</evidence>
<protein>
    <submittedName>
        <fullName evidence="3">DNA-binding protein</fullName>
    </submittedName>
</protein>
<geneLocation type="plasmid" evidence="4">
    <name>pej01</name>
</geneLocation>
<dbReference type="CDD" id="cd00093">
    <property type="entry name" value="HTH_XRE"/>
    <property type="match status" value="1"/>
</dbReference>
<proteinExistence type="inferred from homology"/>
<accession>A0A1D9MHQ7</accession>
<dbReference type="GO" id="GO:0003677">
    <property type="term" value="F:DNA binding"/>
    <property type="evidence" value="ECO:0007669"/>
    <property type="project" value="UniProtKB-KW"/>
</dbReference>
<sequence length="399" mass="45204">MRVGTPGFVPERLSEIRAARRILSMTELARMLGVNPAAVSRWENGIHAPDVDALSDLARELRVRREYFLRPMHVSDHPMFSRSYASALKRDTSYQGSQMQWLQEISSTLQHYVDFPEVDIPNVMKGLTYKQLRDEDIEGIAQDLRAHWNLGQGPCLNVLEVLERIGIVVGSIEMGTSKLDGLCSWSQGEERPHILLASDKMSLPRRQMDAAHELGHAVLHRGVTEAELKADLKEIERQAFRFASAFLMPATTYVYEVKHYSLAGLLSLKEKWRVSVKAQIRRLKDLDVIPDHHATQLHKSYSARGWQKEEPMDREWPIPEPSLLRDALNLIVDSGTRTKAQLLAEEFTMHPADIENLSCLPSGWFNKGEASIVQLTLKAGPQKNADQSMPGEIIPFSKR</sequence>
<reference evidence="3 4" key="1">
    <citation type="submission" date="2016-10" db="EMBL/GenBank/DDBJ databases">
        <title>Rhodobacter sp. LPB0142, isolated from sea water.</title>
        <authorList>
            <person name="Kim E."/>
            <person name="Yi H."/>
        </authorList>
    </citation>
    <scope>NUCLEOTIDE SEQUENCE [LARGE SCALE GENOMIC DNA]</scope>
    <source>
        <strain evidence="3 4">LPB0142</strain>
        <plasmid evidence="4">Plasmid pej01</plasmid>
    </source>
</reference>
<keyword evidence="4" id="KW-1185">Reference proteome</keyword>